<protein>
    <recommendedName>
        <fullName evidence="4">Secreted protein</fullName>
    </recommendedName>
</protein>
<sequence length="86" mass="9655">MLVKFVQILFRITLRLCTLIAQLLVLVEGVLNETCHVEICVRCSSCFLEHSGPTEPPILILDVSVPFVIGRVRSNSVANHKNHFLL</sequence>
<feature type="signal peptide" evidence="1">
    <location>
        <begin position="1"/>
        <end position="29"/>
    </location>
</feature>
<evidence type="ECO:0008006" key="4">
    <source>
        <dbReference type="Google" id="ProtNLM"/>
    </source>
</evidence>
<feature type="chain" id="PRO_5035754738" description="Secreted protein" evidence="1">
    <location>
        <begin position="30"/>
        <end position="86"/>
    </location>
</feature>
<proteinExistence type="predicted"/>
<keyword evidence="1" id="KW-0732">Signal</keyword>
<evidence type="ECO:0000313" key="2">
    <source>
        <dbReference type="EMBL" id="KAG0575205.1"/>
    </source>
</evidence>
<accession>A0A8T0HX06</accession>
<reference evidence="2" key="1">
    <citation type="submission" date="2020-06" db="EMBL/GenBank/DDBJ databases">
        <title>WGS assembly of Ceratodon purpureus strain R40.</title>
        <authorList>
            <person name="Carey S.B."/>
            <person name="Jenkins J."/>
            <person name="Shu S."/>
            <person name="Lovell J.T."/>
            <person name="Sreedasyam A."/>
            <person name="Maumus F."/>
            <person name="Tiley G.P."/>
            <person name="Fernandez-Pozo N."/>
            <person name="Barry K."/>
            <person name="Chen C."/>
            <person name="Wang M."/>
            <person name="Lipzen A."/>
            <person name="Daum C."/>
            <person name="Saski C.A."/>
            <person name="Payton A.C."/>
            <person name="Mcbreen J.C."/>
            <person name="Conrad R.E."/>
            <person name="Kollar L.M."/>
            <person name="Olsson S."/>
            <person name="Huttunen S."/>
            <person name="Landis J.B."/>
            <person name="Wickett N.J."/>
            <person name="Johnson M.G."/>
            <person name="Rensing S.A."/>
            <person name="Grimwood J."/>
            <person name="Schmutz J."/>
            <person name="Mcdaniel S.F."/>
        </authorList>
    </citation>
    <scope>NUCLEOTIDE SEQUENCE</scope>
    <source>
        <strain evidence="2">R40</strain>
    </source>
</reference>
<evidence type="ECO:0000256" key="1">
    <source>
        <dbReference type="SAM" id="SignalP"/>
    </source>
</evidence>
<organism evidence="2 3">
    <name type="scientific">Ceratodon purpureus</name>
    <name type="common">Fire moss</name>
    <name type="synonym">Dicranum purpureum</name>
    <dbReference type="NCBI Taxonomy" id="3225"/>
    <lineage>
        <taxon>Eukaryota</taxon>
        <taxon>Viridiplantae</taxon>
        <taxon>Streptophyta</taxon>
        <taxon>Embryophyta</taxon>
        <taxon>Bryophyta</taxon>
        <taxon>Bryophytina</taxon>
        <taxon>Bryopsida</taxon>
        <taxon>Dicranidae</taxon>
        <taxon>Pseudoditrichales</taxon>
        <taxon>Ditrichaceae</taxon>
        <taxon>Ceratodon</taxon>
    </lineage>
</organism>
<dbReference type="EMBL" id="CM026426">
    <property type="protein sequence ID" value="KAG0575205.1"/>
    <property type="molecule type" value="Genomic_DNA"/>
</dbReference>
<evidence type="ECO:0000313" key="3">
    <source>
        <dbReference type="Proteomes" id="UP000822688"/>
    </source>
</evidence>
<keyword evidence="3" id="KW-1185">Reference proteome</keyword>
<dbReference type="Proteomes" id="UP000822688">
    <property type="component" value="Chromosome V"/>
</dbReference>
<gene>
    <name evidence="2" type="ORF">KC19_VG326800</name>
</gene>
<name>A0A8T0HX06_CERPU</name>
<dbReference type="AlphaFoldDB" id="A0A8T0HX06"/>
<comment type="caution">
    <text evidence="2">The sequence shown here is derived from an EMBL/GenBank/DDBJ whole genome shotgun (WGS) entry which is preliminary data.</text>
</comment>